<dbReference type="Pfam" id="PF12890">
    <property type="entry name" value="DHOase"/>
    <property type="match status" value="1"/>
</dbReference>
<dbReference type="GO" id="GO:0046872">
    <property type="term" value="F:metal ion binding"/>
    <property type="evidence" value="ECO:0007669"/>
    <property type="project" value="InterPro"/>
</dbReference>
<dbReference type="KEGG" id="fse:DI487_13065"/>
<dbReference type="PANTHER" id="PTHR43668">
    <property type="entry name" value="ALLANTOINASE"/>
    <property type="match status" value="1"/>
</dbReference>
<dbReference type="InterPro" id="IPR024403">
    <property type="entry name" value="DHOase_cat"/>
</dbReference>
<dbReference type="GO" id="GO:0006221">
    <property type="term" value="P:pyrimidine nucleotide biosynthetic process"/>
    <property type="evidence" value="ECO:0007669"/>
    <property type="project" value="UniProtKB-KW"/>
</dbReference>
<dbReference type="InterPro" id="IPR050138">
    <property type="entry name" value="DHOase/Allantoinase_Hydrolase"/>
</dbReference>
<dbReference type="GO" id="GO:0004151">
    <property type="term" value="F:dihydroorotase activity"/>
    <property type="evidence" value="ECO:0007669"/>
    <property type="project" value="InterPro"/>
</dbReference>
<name>A0A2U8QXR6_9FLAO</name>
<dbReference type="PANTHER" id="PTHR43668:SF2">
    <property type="entry name" value="ALLANTOINASE"/>
    <property type="match status" value="1"/>
</dbReference>
<protein>
    <submittedName>
        <fullName evidence="3">Dihydroorotase</fullName>
    </submittedName>
</protein>
<organism evidence="3 4">
    <name type="scientific">Flavobacterium sediminis</name>
    <dbReference type="NCBI Taxonomy" id="2201181"/>
    <lineage>
        <taxon>Bacteria</taxon>
        <taxon>Pseudomonadati</taxon>
        <taxon>Bacteroidota</taxon>
        <taxon>Flavobacteriia</taxon>
        <taxon>Flavobacteriales</taxon>
        <taxon>Flavobacteriaceae</taxon>
        <taxon>Flavobacterium</taxon>
    </lineage>
</organism>
<dbReference type="InterPro" id="IPR011059">
    <property type="entry name" value="Metal-dep_hydrolase_composite"/>
</dbReference>
<dbReference type="InterPro" id="IPR004722">
    <property type="entry name" value="DHOase"/>
</dbReference>
<feature type="domain" description="Dihydroorotase catalytic" evidence="2">
    <location>
        <begin position="60"/>
        <end position="240"/>
    </location>
</feature>
<dbReference type="OrthoDB" id="9765462at2"/>
<evidence type="ECO:0000313" key="4">
    <source>
        <dbReference type="Proteomes" id="UP000245429"/>
    </source>
</evidence>
<evidence type="ECO:0000256" key="1">
    <source>
        <dbReference type="ARBA" id="ARBA00022975"/>
    </source>
</evidence>
<evidence type="ECO:0000313" key="3">
    <source>
        <dbReference type="EMBL" id="AWM14696.1"/>
    </source>
</evidence>
<dbReference type="Gene3D" id="3.20.20.140">
    <property type="entry name" value="Metal-dependent hydrolases"/>
    <property type="match status" value="1"/>
</dbReference>
<dbReference type="SUPFAM" id="SSF51556">
    <property type="entry name" value="Metallo-dependent hydrolases"/>
    <property type="match status" value="1"/>
</dbReference>
<dbReference type="Gene3D" id="2.30.40.10">
    <property type="entry name" value="Urease, subunit C, domain 1"/>
    <property type="match status" value="1"/>
</dbReference>
<dbReference type="GO" id="GO:0005737">
    <property type="term" value="C:cytoplasm"/>
    <property type="evidence" value="ECO:0007669"/>
    <property type="project" value="TreeGrafter"/>
</dbReference>
<accession>A0A2U8QXR6</accession>
<keyword evidence="4" id="KW-1185">Reference proteome</keyword>
<dbReference type="RefSeq" id="WP_109570034.1">
    <property type="nucleotide sequence ID" value="NZ_CP029463.1"/>
</dbReference>
<dbReference type="InterPro" id="IPR032466">
    <property type="entry name" value="Metal_Hydrolase"/>
</dbReference>
<reference evidence="3 4" key="1">
    <citation type="submission" date="2018-05" db="EMBL/GenBank/DDBJ databases">
        <title>Flavobacterium sp. MEBiC07310.</title>
        <authorList>
            <person name="Baek K."/>
        </authorList>
    </citation>
    <scope>NUCLEOTIDE SEQUENCE [LARGE SCALE GENOMIC DNA]</scope>
    <source>
        <strain evidence="3 4">MEBiC07310</strain>
    </source>
</reference>
<gene>
    <name evidence="3" type="ORF">DI487_13065</name>
</gene>
<dbReference type="Proteomes" id="UP000245429">
    <property type="component" value="Chromosome"/>
</dbReference>
<keyword evidence="1" id="KW-0665">Pyrimidine biosynthesis</keyword>
<dbReference type="SUPFAM" id="SSF51338">
    <property type="entry name" value="Composite domain of metallo-dependent hydrolases"/>
    <property type="match status" value="1"/>
</dbReference>
<dbReference type="GO" id="GO:0004038">
    <property type="term" value="F:allantoinase activity"/>
    <property type="evidence" value="ECO:0007669"/>
    <property type="project" value="TreeGrafter"/>
</dbReference>
<dbReference type="AlphaFoldDB" id="A0A2U8QXR6"/>
<evidence type="ECO:0000259" key="2">
    <source>
        <dbReference type="Pfam" id="PF12890"/>
    </source>
</evidence>
<dbReference type="EMBL" id="CP029463">
    <property type="protein sequence ID" value="AWM14696.1"/>
    <property type="molecule type" value="Genomic_DNA"/>
</dbReference>
<dbReference type="CDD" id="cd01317">
    <property type="entry name" value="DHOase_IIa"/>
    <property type="match status" value="1"/>
</dbReference>
<sequence>MTTVLIKNVTIIDPESPFHNQKVDLKIQDGKFIEIGNNLSKDNDTTEINIPDLHASQGWFDTSVSFGEPGYEDRETIANGLKTAALSGFTGVALQPNSHPVIDNQALVKFVLDKAQDQATSLYPIGSLTINSEGTDLAELYDMKNAGAIAFGDYQKAIQNANVQKIALQYVQDFDSLVISFCQDNSVKGKGIVHEGVTSTKLGLKGIPALAEALHVARNLYLLEYTGGKMHIPTISTQESVQLIKEAKAKGLNISCSVAVHNLIHNDMVLDNFDSRYKVLPPLRDEATRKVLIEAVLDGTIDCITSDHNPLDIEHKKLEFDLAKDGTIGLESAFGALLSILPLEVVISKLTAGKKVFGLSQHTINTDNKAEISLFTTVENWNFEKENILSKSKNSAFLGQKMKGRSIGIYNNGKPEINFSI</sequence>
<dbReference type="GO" id="GO:0006145">
    <property type="term" value="P:purine nucleobase catabolic process"/>
    <property type="evidence" value="ECO:0007669"/>
    <property type="project" value="TreeGrafter"/>
</dbReference>
<proteinExistence type="predicted"/>